<dbReference type="GeneID" id="121215548"/>
<feature type="chain" id="PRO_5047040009" description="Yippee domain-containing protein" evidence="2">
    <location>
        <begin position="24"/>
        <end position="181"/>
    </location>
</feature>
<evidence type="ECO:0000256" key="2">
    <source>
        <dbReference type="SAM" id="SignalP"/>
    </source>
</evidence>
<reference evidence="3" key="1">
    <citation type="journal article" date="2020" name="Nat. Genet.">
        <title>Genomic diversifications of five Gossypium allopolyploid species and their impact on cotton improvement.</title>
        <authorList>
            <person name="Chen Z.J."/>
            <person name="Sreedasyam A."/>
            <person name="Ando A."/>
            <person name="Song Q."/>
            <person name="De Santiago L.M."/>
            <person name="Hulse-Kemp A.M."/>
            <person name="Ding M."/>
            <person name="Ye W."/>
            <person name="Kirkbride R.C."/>
            <person name="Jenkins J."/>
            <person name="Plott C."/>
            <person name="Lovell J."/>
            <person name="Lin Y.M."/>
            <person name="Vaughn R."/>
            <person name="Liu B."/>
            <person name="Simpson S."/>
            <person name="Scheffler B.E."/>
            <person name="Wen L."/>
            <person name="Saski C.A."/>
            <person name="Grover C.E."/>
            <person name="Hu G."/>
            <person name="Conover J.L."/>
            <person name="Carlson J.W."/>
            <person name="Shu S."/>
            <person name="Boston L.B."/>
            <person name="Williams M."/>
            <person name="Peterson D.G."/>
            <person name="McGee K."/>
            <person name="Jones D.C."/>
            <person name="Wendel J.F."/>
            <person name="Stelly D.M."/>
            <person name="Grimwood J."/>
            <person name="Schmutz J."/>
        </authorList>
    </citation>
    <scope>NUCLEOTIDE SEQUENCE [LARGE SCALE GENOMIC DNA]</scope>
    <source>
        <strain evidence="3">cv. TM-1</strain>
    </source>
</reference>
<keyword evidence="1" id="KW-0472">Membrane</keyword>
<organism evidence="3 4">
    <name type="scientific">Gossypium hirsutum</name>
    <name type="common">Upland cotton</name>
    <name type="synonym">Gossypium mexicanum</name>
    <dbReference type="NCBI Taxonomy" id="3635"/>
    <lineage>
        <taxon>Eukaryota</taxon>
        <taxon>Viridiplantae</taxon>
        <taxon>Streptophyta</taxon>
        <taxon>Embryophyta</taxon>
        <taxon>Tracheophyta</taxon>
        <taxon>Spermatophyta</taxon>
        <taxon>Magnoliopsida</taxon>
        <taxon>eudicotyledons</taxon>
        <taxon>Gunneridae</taxon>
        <taxon>Pentapetalae</taxon>
        <taxon>rosids</taxon>
        <taxon>malvids</taxon>
        <taxon>Malvales</taxon>
        <taxon>Malvaceae</taxon>
        <taxon>Malvoideae</taxon>
        <taxon>Gossypium</taxon>
    </lineage>
</organism>
<evidence type="ECO:0000313" key="4">
    <source>
        <dbReference type="RefSeq" id="XP_040946250.1"/>
    </source>
</evidence>
<dbReference type="Proteomes" id="UP000818029">
    <property type="component" value="Chromosome D03"/>
</dbReference>
<dbReference type="RefSeq" id="XP_040946250.1">
    <property type="nucleotide sequence ID" value="XM_041090316.1"/>
</dbReference>
<accession>A0ABM2ZVH5</accession>
<evidence type="ECO:0000256" key="1">
    <source>
        <dbReference type="SAM" id="Phobius"/>
    </source>
</evidence>
<feature type="signal peptide" evidence="2">
    <location>
        <begin position="1"/>
        <end position="23"/>
    </location>
</feature>
<gene>
    <name evidence="4" type="primary">LOC121215548</name>
</gene>
<evidence type="ECO:0000313" key="3">
    <source>
        <dbReference type="Proteomes" id="UP000818029"/>
    </source>
</evidence>
<keyword evidence="1" id="KW-1133">Transmembrane helix</keyword>
<keyword evidence="2" id="KW-0732">Signal</keyword>
<name>A0ABM2ZVH5_GOSHI</name>
<reference evidence="4" key="2">
    <citation type="submission" date="2025-08" db="UniProtKB">
        <authorList>
            <consortium name="RefSeq"/>
        </authorList>
    </citation>
    <scope>IDENTIFICATION</scope>
</reference>
<protein>
    <recommendedName>
        <fullName evidence="5">Yippee domain-containing protein</fullName>
    </recommendedName>
</protein>
<sequence length="181" mass="21243">MGVSWTRLKSFLKVLVSWIPMATNPVRYRLNTRNRFFLCRTCRNHLLTLDNVIITIEGVVNRFLCHNAVNVKSDPISTRRFLFNFPAVNVRCNGCNRHIGEQFFTFDGDRPLHRVMERSYVLHVDRLLYWDGTQVINAPLLGERRLNYPTLSSLRMQTFLRRLVLFFISGCIVGFVLHVVR</sequence>
<evidence type="ECO:0008006" key="5">
    <source>
        <dbReference type="Google" id="ProtNLM"/>
    </source>
</evidence>
<keyword evidence="1" id="KW-0812">Transmembrane</keyword>
<keyword evidence="3" id="KW-1185">Reference proteome</keyword>
<proteinExistence type="predicted"/>
<feature type="transmembrane region" description="Helical" evidence="1">
    <location>
        <begin position="163"/>
        <end position="180"/>
    </location>
</feature>